<sequence length="66" mass="7537">MVKLVGRYAAVEAKAAFVSGREMRRRSSNGRARRIVKDLTMNWPPKRRPLTSEEGLNEMSEEVFAV</sequence>
<dbReference type="EMBL" id="SDAM02000133">
    <property type="protein sequence ID" value="KAH6827934.1"/>
    <property type="molecule type" value="Genomic_DNA"/>
</dbReference>
<accession>A0AAD4P5S9</accession>
<organism evidence="1 2">
    <name type="scientific">Perilla frutescens var. hirtella</name>
    <name type="common">Perilla citriodora</name>
    <name type="synonym">Perilla setoyensis</name>
    <dbReference type="NCBI Taxonomy" id="608512"/>
    <lineage>
        <taxon>Eukaryota</taxon>
        <taxon>Viridiplantae</taxon>
        <taxon>Streptophyta</taxon>
        <taxon>Embryophyta</taxon>
        <taxon>Tracheophyta</taxon>
        <taxon>Spermatophyta</taxon>
        <taxon>Magnoliopsida</taxon>
        <taxon>eudicotyledons</taxon>
        <taxon>Gunneridae</taxon>
        <taxon>Pentapetalae</taxon>
        <taxon>asterids</taxon>
        <taxon>lamiids</taxon>
        <taxon>Lamiales</taxon>
        <taxon>Lamiaceae</taxon>
        <taxon>Nepetoideae</taxon>
        <taxon>Elsholtzieae</taxon>
        <taxon>Perilla</taxon>
    </lineage>
</organism>
<name>A0AAD4P5S9_PERFH</name>
<proteinExistence type="predicted"/>
<dbReference type="AlphaFoldDB" id="A0AAD4P5S9"/>
<gene>
    <name evidence="1" type="ORF">C2S53_013402</name>
</gene>
<evidence type="ECO:0000313" key="2">
    <source>
        <dbReference type="Proteomes" id="UP001190926"/>
    </source>
</evidence>
<evidence type="ECO:0000313" key="1">
    <source>
        <dbReference type="EMBL" id="KAH6827934.1"/>
    </source>
</evidence>
<reference evidence="1 2" key="1">
    <citation type="journal article" date="2021" name="Nat. Commun.">
        <title>Incipient diploidization of the medicinal plant Perilla within 10,000 years.</title>
        <authorList>
            <person name="Zhang Y."/>
            <person name="Shen Q."/>
            <person name="Leng L."/>
            <person name="Zhang D."/>
            <person name="Chen S."/>
            <person name="Shi Y."/>
            <person name="Ning Z."/>
            <person name="Chen S."/>
        </authorList>
    </citation>
    <scope>NUCLEOTIDE SEQUENCE [LARGE SCALE GENOMIC DNA]</scope>
    <source>
        <strain evidence="2">cv. PC099</strain>
    </source>
</reference>
<keyword evidence="2" id="KW-1185">Reference proteome</keyword>
<comment type="caution">
    <text evidence="1">The sequence shown here is derived from an EMBL/GenBank/DDBJ whole genome shotgun (WGS) entry which is preliminary data.</text>
</comment>
<protein>
    <submittedName>
        <fullName evidence="1">Uncharacterized protein</fullName>
    </submittedName>
</protein>
<dbReference type="Proteomes" id="UP001190926">
    <property type="component" value="Unassembled WGS sequence"/>
</dbReference>